<evidence type="ECO:0000313" key="2">
    <source>
        <dbReference type="EMBL" id="GLS65622.1"/>
    </source>
</evidence>
<keyword evidence="3" id="KW-1185">Reference proteome</keyword>
<evidence type="ECO:0000313" key="3">
    <source>
        <dbReference type="Proteomes" id="UP001156856"/>
    </source>
</evidence>
<reference evidence="3" key="1">
    <citation type="journal article" date="2019" name="Int. J. Syst. Evol. Microbiol.">
        <title>The Global Catalogue of Microorganisms (GCM) 10K type strain sequencing project: providing services to taxonomists for standard genome sequencing and annotation.</title>
        <authorList>
            <consortium name="The Broad Institute Genomics Platform"/>
            <consortium name="The Broad Institute Genome Sequencing Center for Infectious Disease"/>
            <person name="Wu L."/>
            <person name="Ma J."/>
        </authorList>
    </citation>
    <scope>NUCLEOTIDE SEQUENCE [LARGE SCALE GENOMIC DNA]</scope>
    <source>
        <strain evidence="3">NBRC 107715</strain>
    </source>
</reference>
<gene>
    <name evidence="2" type="ORF">GCM10007888_40040</name>
</gene>
<feature type="region of interest" description="Disordered" evidence="1">
    <location>
        <begin position="1"/>
        <end position="22"/>
    </location>
</feature>
<protein>
    <submittedName>
        <fullName evidence="2">Uncharacterized protein</fullName>
    </submittedName>
</protein>
<comment type="caution">
    <text evidence="2">The sequence shown here is derived from an EMBL/GenBank/DDBJ whole genome shotgun (WGS) entry which is preliminary data.</text>
</comment>
<dbReference type="EMBL" id="BSPK01000075">
    <property type="protein sequence ID" value="GLS65622.1"/>
    <property type="molecule type" value="Genomic_DNA"/>
</dbReference>
<sequence>MGSRGGQKRSRSERESSKGSKCCFSHRVTHRQGSTQPLRAALTNDDGWHLAEGASSCAGKPAVGTSARSLNNVLRCWIRFGDAVRACWMAGMGAIRTVCFPTGS</sequence>
<name>A0ABQ6DNH6_9HYPH</name>
<proteinExistence type="predicted"/>
<accession>A0ABQ6DNH6</accession>
<dbReference type="Proteomes" id="UP001156856">
    <property type="component" value="Unassembled WGS sequence"/>
</dbReference>
<evidence type="ECO:0000256" key="1">
    <source>
        <dbReference type="SAM" id="MobiDB-lite"/>
    </source>
</evidence>
<organism evidence="2 3">
    <name type="scientific">Methylobacterium oxalidis</name>
    <dbReference type="NCBI Taxonomy" id="944322"/>
    <lineage>
        <taxon>Bacteria</taxon>
        <taxon>Pseudomonadati</taxon>
        <taxon>Pseudomonadota</taxon>
        <taxon>Alphaproteobacteria</taxon>
        <taxon>Hyphomicrobiales</taxon>
        <taxon>Methylobacteriaceae</taxon>
        <taxon>Methylobacterium</taxon>
    </lineage>
</organism>